<accession>A0A183TNI8</accession>
<sequence>MWVGPDVVNRVLSDTTCLIHHQDRPYSEEVSVHFKHLKPGYPVGENADHLEVQAGASHQEDTQLVEHYLEIPPEGGYALHEVFSDEQQV</sequence>
<keyword evidence="2" id="KW-1185">Reference proteome</keyword>
<organism evidence="3">
    <name type="scientific">Schistocephalus solidus</name>
    <name type="common">Tapeworm</name>
    <dbReference type="NCBI Taxonomy" id="70667"/>
    <lineage>
        <taxon>Eukaryota</taxon>
        <taxon>Metazoa</taxon>
        <taxon>Spiralia</taxon>
        <taxon>Lophotrochozoa</taxon>
        <taxon>Platyhelminthes</taxon>
        <taxon>Cestoda</taxon>
        <taxon>Eucestoda</taxon>
        <taxon>Diphyllobothriidea</taxon>
        <taxon>Diphyllobothriidae</taxon>
        <taxon>Schistocephalus</taxon>
    </lineage>
</organism>
<evidence type="ECO:0000313" key="1">
    <source>
        <dbReference type="EMBL" id="VDM04422.1"/>
    </source>
</evidence>
<evidence type="ECO:0000313" key="3">
    <source>
        <dbReference type="WBParaSite" id="SSLN_0001871701-mRNA-1"/>
    </source>
</evidence>
<name>A0A183TNI8_SCHSO</name>
<dbReference type="Proteomes" id="UP000275846">
    <property type="component" value="Unassembled WGS sequence"/>
</dbReference>
<evidence type="ECO:0000313" key="2">
    <source>
        <dbReference type="Proteomes" id="UP000275846"/>
    </source>
</evidence>
<proteinExistence type="predicted"/>
<dbReference type="AlphaFoldDB" id="A0A183TNI8"/>
<gene>
    <name evidence="1" type="ORF">SSLN_LOCUS18036</name>
</gene>
<dbReference type="EMBL" id="UYSU01043575">
    <property type="protein sequence ID" value="VDM04422.1"/>
    <property type="molecule type" value="Genomic_DNA"/>
</dbReference>
<dbReference type="WBParaSite" id="SSLN_0001871701-mRNA-1">
    <property type="protein sequence ID" value="SSLN_0001871701-mRNA-1"/>
    <property type="gene ID" value="SSLN_0001871701"/>
</dbReference>
<reference evidence="3" key="1">
    <citation type="submission" date="2016-06" db="UniProtKB">
        <authorList>
            <consortium name="WormBaseParasite"/>
        </authorList>
    </citation>
    <scope>IDENTIFICATION</scope>
</reference>
<reference evidence="1 2" key="2">
    <citation type="submission" date="2018-11" db="EMBL/GenBank/DDBJ databases">
        <authorList>
            <consortium name="Pathogen Informatics"/>
        </authorList>
    </citation>
    <scope>NUCLEOTIDE SEQUENCE [LARGE SCALE GENOMIC DNA]</scope>
    <source>
        <strain evidence="1 2">NST_G2</strain>
    </source>
</reference>
<protein>
    <submittedName>
        <fullName evidence="3">ABC transporter ATP-binding protein</fullName>
    </submittedName>
</protein>